<accession>A0A383B6V3</accession>
<feature type="non-terminal residue" evidence="2">
    <location>
        <position position="1"/>
    </location>
</feature>
<evidence type="ECO:0000256" key="1">
    <source>
        <dbReference type="ARBA" id="ARBA00022729"/>
    </source>
</evidence>
<proteinExistence type="predicted"/>
<dbReference type="AlphaFoldDB" id="A0A383B6V3"/>
<evidence type="ECO:0008006" key="3">
    <source>
        <dbReference type="Google" id="ProtNLM"/>
    </source>
</evidence>
<dbReference type="InterPro" id="IPR014755">
    <property type="entry name" value="Cu-Rt/internalin_Ig-like"/>
</dbReference>
<dbReference type="Gene3D" id="2.60.40.1220">
    <property type="match status" value="1"/>
</dbReference>
<protein>
    <recommendedName>
        <fullName evidence="3">Bacterial Ig-like domain-containing protein</fullName>
    </recommendedName>
</protein>
<name>A0A383B6V3_9ZZZZ</name>
<reference evidence="2" key="1">
    <citation type="submission" date="2018-05" db="EMBL/GenBank/DDBJ databases">
        <authorList>
            <person name="Lanie J.A."/>
            <person name="Ng W.-L."/>
            <person name="Kazmierczak K.M."/>
            <person name="Andrzejewski T.M."/>
            <person name="Davidsen T.M."/>
            <person name="Wayne K.J."/>
            <person name="Tettelin H."/>
            <person name="Glass J.I."/>
            <person name="Rusch D."/>
            <person name="Podicherti R."/>
            <person name="Tsui H.-C.T."/>
            <person name="Winkler M.E."/>
        </authorList>
    </citation>
    <scope>NUCLEOTIDE SEQUENCE</scope>
</reference>
<sequence length="247" mass="23856">VGNAASTSQSNNTVTLNDKTAPTITSFSSTTTNGSYNAGDTINITATTSESIQSGNTITVTLDTGDTVVLTAASAGTTLTGTYTVGAGDTSSDLTVSSFAIGTVADAAGNAMTSTAVPSGSNNLGGSSAIVIDTTAPAITGTTVTSNNASIAVTFSEAVYNTSGGSGALEASDFTLTLSGGTATLASATPSSISSSSNTYTLGLSLSGTPNGSETITVVPSSSTAIYDAVGNAASTSQSNNTVTLND</sequence>
<gene>
    <name evidence="2" type="ORF">METZ01_LOCUS468445</name>
</gene>
<organism evidence="2">
    <name type="scientific">marine metagenome</name>
    <dbReference type="NCBI Taxonomy" id="408172"/>
    <lineage>
        <taxon>unclassified sequences</taxon>
        <taxon>metagenomes</taxon>
        <taxon>ecological metagenomes</taxon>
    </lineage>
</organism>
<feature type="non-terminal residue" evidence="2">
    <location>
        <position position="247"/>
    </location>
</feature>
<keyword evidence="1" id="KW-0732">Signal</keyword>
<evidence type="ECO:0000313" key="2">
    <source>
        <dbReference type="EMBL" id="SVE15591.1"/>
    </source>
</evidence>
<dbReference type="EMBL" id="UINC01197883">
    <property type="protein sequence ID" value="SVE15591.1"/>
    <property type="molecule type" value="Genomic_DNA"/>
</dbReference>